<proteinExistence type="predicted"/>
<keyword evidence="5" id="KW-1185">Reference proteome</keyword>
<evidence type="ECO:0000313" key="4">
    <source>
        <dbReference type="EMBL" id="MBP2022134.1"/>
    </source>
</evidence>
<dbReference type="Pfam" id="PF14559">
    <property type="entry name" value="TPR_19"/>
    <property type="match status" value="1"/>
</dbReference>
<dbReference type="Pfam" id="PF07532">
    <property type="entry name" value="Big_4"/>
    <property type="match status" value="1"/>
</dbReference>
<comment type="caution">
    <text evidence="4">The sequence shown here is derived from an EMBL/GenBank/DDBJ whole genome shotgun (WGS) entry which is preliminary data.</text>
</comment>
<feature type="domain" description="Bacterial Ig-like" evidence="3">
    <location>
        <begin position="132"/>
        <end position="185"/>
    </location>
</feature>
<dbReference type="Proteomes" id="UP001519308">
    <property type="component" value="Unassembled WGS sequence"/>
</dbReference>
<evidence type="ECO:0000256" key="2">
    <source>
        <dbReference type="SAM" id="SignalP"/>
    </source>
</evidence>
<organism evidence="4 5">
    <name type="scientific">Clostridium punense</name>
    <dbReference type="NCBI Taxonomy" id="1054297"/>
    <lineage>
        <taxon>Bacteria</taxon>
        <taxon>Bacillati</taxon>
        <taxon>Bacillota</taxon>
        <taxon>Clostridia</taxon>
        <taxon>Eubacteriales</taxon>
        <taxon>Clostridiaceae</taxon>
        <taxon>Clostridium</taxon>
    </lineage>
</organism>
<accession>A0ABS4K2X9</accession>
<protein>
    <submittedName>
        <fullName evidence="4">Tetratricopeptide (TPR) repeat protein</fullName>
    </submittedName>
</protein>
<dbReference type="Gene3D" id="2.30.30.100">
    <property type="match status" value="1"/>
</dbReference>
<reference evidence="4 5" key="1">
    <citation type="submission" date="2021-03" db="EMBL/GenBank/DDBJ databases">
        <title>Genomic Encyclopedia of Type Strains, Phase IV (KMG-IV): sequencing the most valuable type-strain genomes for metagenomic binning, comparative biology and taxonomic classification.</title>
        <authorList>
            <person name="Goeker M."/>
        </authorList>
    </citation>
    <scope>NUCLEOTIDE SEQUENCE [LARGE SCALE GENOMIC DNA]</scope>
    <source>
        <strain evidence="4 5">DSM 28650</strain>
    </source>
</reference>
<keyword evidence="1" id="KW-0802">TPR repeat</keyword>
<dbReference type="EMBL" id="JAGGLL010000013">
    <property type="protein sequence ID" value="MBP2022134.1"/>
    <property type="molecule type" value="Genomic_DNA"/>
</dbReference>
<feature type="repeat" description="TPR" evidence="1">
    <location>
        <begin position="46"/>
        <end position="79"/>
    </location>
</feature>
<sequence length="332" mass="38976">MRKKVLMLIILFTTVMLIFSACEEKQKTTVITSDIRQETTMQEDEVKKVIKDGINFLNEGKYEDARSAFEKAISMDKANKGAYIEIKNKYMEKERLDDAYYIIKTAINNNVDIENMKEMLNDIKSKFEVLKIDKSLYENGEFTLPTKVKVKINNEEKEVDVVWNNNTVDTSKVGQVKYEGKIEQYDRDVELNLNVMEFKRENKVGYIRKVYYEGKSMYVTVDEVEFYSNKNSEDRTAETEALKDGYNLDVEEGRRWDGYYIRNKSKNVETYEVSSQARISLCGHRYELETLYQQPVSFEELKIQMQKSEVGILCHIYLENGVILKSEEQFIP</sequence>
<dbReference type="SUPFAM" id="SSF48452">
    <property type="entry name" value="TPR-like"/>
    <property type="match status" value="1"/>
</dbReference>
<dbReference type="Gene3D" id="1.25.40.10">
    <property type="entry name" value="Tetratricopeptide repeat domain"/>
    <property type="match status" value="1"/>
</dbReference>
<dbReference type="InterPro" id="IPR019734">
    <property type="entry name" value="TPR_rpt"/>
</dbReference>
<gene>
    <name evidence="4" type="ORF">J2Z44_001935</name>
</gene>
<dbReference type="RefSeq" id="WP_021282082.1">
    <property type="nucleotide sequence ID" value="NZ_JAGGLL010000013.1"/>
</dbReference>
<keyword evidence="2" id="KW-0732">Signal</keyword>
<dbReference type="InterPro" id="IPR011990">
    <property type="entry name" value="TPR-like_helical_dom_sf"/>
</dbReference>
<dbReference type="PROSITE" id="PS50005">
    <property type="entry name" value="TPR"/>
    <property type="match status" value="1"/>
</dbReference>
<evidence type="ECO:0000256" key="1">
    <source>
        <dbReference type="PROSITE-ProRule" id="PRU00339"/>
    </source>
</evidence>
<name>A0ABS4K2X9_9CLOT</name>
<evidence type="ECO:0000313" key="5">
    <source>
        <dbReference type="Proteomes" id="UP001519308"/>
    </source>
</evidence>
<dbReference type="PROSITE" id="PS51257">
    <property type="entry name" value="PROKAR_LIPOPROTEIN"/>
    <property type="match status" value="1"/>
</dbReference>
<feature type="signal peptide" evidence="2">
    <location>
        <begin position="1"/>
        <end position="21"/>
    </location>
</feature>
<dbReference type="InterPro" id="IPR011081">
    <property type="entry name" value="Big_4"/>
</dbReference>
<feature type="chain" id="PRO_5045678012" evidence="2">
    <location>
        <begin position="22"/>
        <end position="332"/>
    </location>
</feature>
<evidence type="ECO:0000259" key="3">
    <source>
        <dbReference type="Pfam" id="PF07532"/>
    </source>
</evidence>